<feature type="compositionally biased region" description="Acidic residues" evidence="1">
    <location>
        <begin position="516"/>
        <end position="525"/>
    </location>
</feature>
<dbReference type="EMBL" id="PUHW01000205">
    <property type="protein sequence ID" value="KAG0687875.1"/>
    <property type="molecule type" value="Genomic_DNA"/>
</dbReference>
<dbReference type="AlphaFoldDB" id="A0A9P7BFA0"/>
<feature type="compositionally biased region" description="Basic and acidic residues" evidence="1">
    <location>
        <begin position="526"/>
        <end position="542"/>
    </location>
</feature>
<dbReference type="OrthoDB" id="10249045at2759"/>
<organism evidence="2 3">
    <name type="scientific">Pichia californica</name>
    <dbReference type="NCBI Taxonomy" id="460514"/>
    <lineage>
        <taxon>Eukaryota</taxon>
        <taxon>Fungi</taxon>
        <taxon>Dikarya</taxon>
        <taxon>Ascomycota</taxon>
        <taxon>Saccharomycotina</taxon>
        <taxon>Pichiomycetes</taxon>
        <taxon>Pichiales</taxon>
        <taxon>Pichiaceae</taxon>
        <taxon>Pichia</taxon>
    </lineage>
</organism>
<keyword evidence="3" id="KW-1185">Reference proteome</keyword>
<feature type="region of interest" description="Disordered" evidence="1">
    <location>
        <begin position="513"/>
        <end position="542"/>
    </location>
</feature>
<evidence type="ECO:0000313" key="2">
    <source>
        <dbReference type="EMBL" id="KAG0687875.1"/>
    </source>
</evidence>
<dbReference type="Proteomes" id="UP000697127">
    <property type="component" value="Unassembled WGS sequence"/>
</dbReference>
<dbReference type="InterPro" id="IPR013943">
    <property type="entry name" value="Pet127"/>
</dbReference>
<dbReference type="PANTHER" id="PTHR31014:SF0">
    <property type="entry name" value="MITOCHONDRIAL TRANSLATION SYSTEM COMPONENT PET127-RELATED"/>
    <property type="match status" value="1"/>
</dbReference>
<sequence length="745" mass="86156">MLSSRIRSRFFNFRFYSGREIQKYSTISENIEENKPDIDNEQLQHQLNTEVINSLNALSIEESNKEDDIEPITCIQQGIINEIKYSGYTSLTKFNDSVSSVPQLSHNLSSTLFSPGVHYMTDPRTNHSNFDEFLTDIPHIDNLKMDKISNFTPSSRDNKLLDIVNAINKKNSKKFPNKKSLTVKFFSSTSSMTSVLVKFHKYLSHNRPINTTSFSKIYPDTTQFTRTSDVPTSLVITPKDENNEIYSIDADRSTDSEITLSILGNALELMLTKNPEEFSKYLKSSKETPDTDKSAYHYARMGKFVIRSQLDAVDKRLPGTGTFDIKTRAVCAIRFDLTHTDYFPTNYEINKTVGLFESFERELFDAARIVMFKYSLQARLGNMDGIFMAFHNVKKFLGFQYLPLTEIDNLFFGDYMLSGKKYGNRLLDKKINEEDNLENINISNREKLQNIVNDFGNHHQTKREVLSSFMANNELKISMKLLETLLETIIQDTKGKPFRMIVKKSKINFSSSSESETAESEDIIEEKENKEKKIEEKENKERKFEDEESDYSIIVLVNTLEADQLKDLQMLSKEKIEESKFLIKEVQNGGKLSPSERIKFFSKYVTEFKNKFFKLNRVILKTSEANNGFFAYQLQADHYFDGEKSTQKYPIPSIKILDENTTSTWEMKYTINKINKNSDKKFLYSKFTKSMGLSSFRDSEGESNIDVYNTENGDIELDENATDLQNITRAYSVKALKRKELFKSN</sequence>
<dbReference type="GO" id="GO:0005740">
    <property type="term" value="C:mitochondrial envelope"/>
    <property type="evidence" value="ECO:0007669"/>
    <property type="project" value="TreeGrafter"/>
</dbReference>
<evidence type="ECO:0000313" key="3">
    <source>
        <dbReference type="Proteomes" id="UP000697127"/>
    </source>
</evidence>
<comment type="caution">
    <text evidence="2">The sequence shown here is derived from an EMBL/GenBank/DDBJ whole genome shotgun (WGS) entry which is preliminary data.</text>
</comment>
<dbReference type="Pfam" id="PF08634">
    <property type="entry name" value="Pet127"/>
    <property type="match status" value="1"/>
</dbReference>
<dbReference type="PANTHER" id="PTHR31014">
    <property type="entry name" value="MITOCHONDRIAL TRANSLATION SYSTEM COMPONENT PET127-RELATED"/>
    <property type="match status" value="1"/>
</dbReference>
<gene>
    <name evidence="2" type="ORF">C6P40_001746</name>
</gene>
<dbReference type="GO" id="GO:0000964">
    <property type="term" value="P:mitochondrial RNA 5'-end processing"/>
    <property type="evidence" value="ECO:0007669"/>
    <property type="project" value="TreeGrafter"/>
</dbReference>
<reference evidence="2" key="1">
    <citation type="submission" date="2020-11" db="EMBL/GenBank/DDBJ databases">
        <title>Kefir isolates.</title>
        <authorList>
            <person name="Marcisauskas S."/>
            <person name="Kim Y."/>
            <person name="Blasche S."/>
        </authorList>
    </citation>
    <scope>NUCLEOTIDE SEQUENCE</scope>
    <source>
        <strain evidence="2">Olga-1</strain>
    </source>
</reference>
<protein>
    <submittedName>
        <fullName evidence="2">Uncharacterized protein</fullName>
    </submittedName>
</protein>
<evidence type="ECO:0000256" key="1">
    <source>
        <dbReference type="SAM" id="MobiDB-lite"/>
    </source>
</evidence>
<accession>A0A9P7BFA0</accession>
<name>A0A9P7BFA0_9ASCO</name>
<proteinExistence type="predicted"/>